<dbReference type="Gene3D" id="3.20.20.80">
    <property type="entry name" value="Glycosidases"/>
    <property type="match status" value="1"/>
</dbReference>
<keyword evidence="2" id="KW-1185">Reference proteome</keyword>
<organism evidence="1 2">
    <name type="scientific">Mycolicibacterium hodleri</name>
    <dbReference type="NCBI Taxonomy" id="49897"/>
    <lineage>
        <taxon>Bacteria</taxon>
        <taxon>Bacillati</taxon>
        <taxon>Actinomycetota</taxon>
        <taxon>Actinomycetes</taxon>
        <taxon>Mycobacteriales</taxon>
        <taxon>Mycobacteriaceae</taxon>
        <taxon>Mycolicibacterium</taxon>
    </lineage>
</organism>
<dbReference type="AlphaFoldDB" id="A0A544W7H0"/>
<gene>
    <name evidence="1" type="ORF">D8S82_03750</name>
</gene>
<dbReference type="SUPFAM" id="SSF51445">
    <property type="entry name" value="(Trans)glycosidases"/>
    <property type="match status" value="1"/>
</dbReference>
<protein>
    <submittedName>
        <fullName evidence="1">Uncharacterized protein</fullName>
    </submittedName>
</protein>
<dbReference type="RefSeq" id="WP_142550779.1">
    <property type="nucleotide sequence ID" value="NZ_VIFX01000003.1"/>
</dbReference>
<dbReference type="EMBL" id="VIFX01000003">
    <property type="protein sequence ID" value="TQR88178.1"/>
    <property type="molecule type" value="Genomic_DNA"/>
</dbReference>
<evidence type="ECO:0000313" key="2">
    <source>
        <dbReference type="Proteomes" id="UP000315759"/>
    </source>
</evidence>
<dbReference type="Proteomes" id="UP000315759">
    <property type="component" value="Unassembled WGS sequence"/>
</dbReference>
<evidence type="ECO:0000313" key="1">
    <source>
        <dbReference type="EMBL" id="TQR88178.1"/>
    </source>
</evidence>
<name>A0A544W7H0_9MYCO</name>
<comment type="caution">
    <text evidence="1">The sequence shown here is derived from an EMBL/GenBank/DDBJ whole genome shotgun (WGS) entry which is preliminary data.</text>
</comment>
<reference evidence="1 2" key="1">
    <citation type="submission" date="2018-10" db="EMBL/GenBank/DDBJ databases">
        <title>Draft genome of Mycobacterium hodleri strain B.</title>
        <authorList>
            <person name="Amande T.J."/>
            <person name="Mcgenity T.J."/>
        </authorList>
    </citation>
    <scope>NUCLEOTIDE SEQUENCE [LARGE SCALE GENOMIC DNA]</scope>
    <source>
        <strain evidence="1 2">B</strain>
    </source>
</reference>
<accession>A0A544W7H0</accession>
<sequence length="221" mass="24761">MPDTIYADVSEWQVPVDDSYPHRVLCIRSNDGDHRDRNWHVNYPWCRTRCDAGELELFIVYFVWRPNWRRTVDVLKDLVGEPHPRMAVMVDVESWGGQITGDQSDGVNRAYWAVADWLGSPRRVIGYGNVADLNRLWRVKPQGIRLVVAAYGTNPDYPGKVAHQYTNGEGYGNGTTLPDGAPPFGTCDMNSADGLTPREFAAACGIHVTDDAPTLGARRSR</sequence>
<dbReference type="InterPro" id="IPR017853">
    <property type="entry name" value="GH"/>
</dbReference>
<proteinExistence type="predicted"/>